<dbReference type="AlphaFoldDB" id="A0AAD5PC68"/>
<feature type="compositionally biased region" description="Polar residues" evidence="1">
    <location>
        <begin position="39"/>
        <end position="49"/>
    </location>
</feature>
<evidence type="ECO:0000256" key="1">
    <source>
        <dbReference type="SAM" id="MobiDB-lite"/>
    </source>
</evidence>
<feature type="compositionally biased region" description="Basic and acidic residues" evidence="1">
    <location>
        <begin position="1"/>
        <end position="12"/>
    </location>
</feature>
<sequence length="232" mass="27005">MNKEREKKERVRQQQQQQQQQEQEQQGSFSGQKRKPLLGQQQTIQQPVSKQPRIEYDEEIELPLLPIPPSKTYDYSHSPPVVPNSDYVTYQEPYYSNPADVPGRPKVFSGKEFRLTSKSVQHLKPVPPTYFSKSENAWKHSTMTEWELAIQPPSPSEIRQWLYEKEQQQQKQERQSNKTVEMDIDKATTTSQLDGPSTFDFQLSLSKPKSNVTRARDYLDILSVEIHGTVNI</sequence>
<keyword evidence="3" id="KW-1185">Reference proteome</keyword>
<reference evidence="2" key="2">
    <citation type="submission" date="2023-02" db="EMBL/GenBank/DDBJ databases">
        <authorList>
            <consortium name="DOE Joint Genome Institute"/>
            <person name="Mondo S.J."/>
            <person name="Chang Y."/>
            <person name="Wang Y."/>
            <person name="Ahrendt S."/>
            <person name="Andreopoulos W."/>
            <person name="Barry K."/>
            <person name="Beard J."/>
            <person name="Benny G.L."/>
            <person name="Blankenship S."/>
            <person name="Bonito G."/>
            <person name="Cuomo C."/>
            <person name="Desiro A."/>
            <person name="Gervers K.A."/>
            <person name="Hundley H."/>
            <person name="Kuo A."/>
            <person name="LaButti K."/>
            <person name="Lang B.F."/>
            <person name="Lipzen A."/>
            <person name="O'Donnell K."/>
            <person name="Pangilinan J."/>
            <person name="Reynolds N."/>
            <person name="Sandor L."/>
            <person name="Smith M.W."/>
            <person name="Tsang A."/>
            <person name="Grigoriev I.V."/>
            <person name="Stajich J.E."/>
            <person name="Spatafora J.W."/>
        </authorList>
    </citation>
    <scope>NUCLEOTIDE SEQUENCE</scope>
    <source>
        <strain evidence="2">RSA 2281</strain>
    </source>
</reference>
<feature type="region of interest" description="Disordered" evidence="1">
    <location>
        <begin position="1"/>
        <end position="57"/>
    </location>
</feature>
<feature type="compositionally biased region" description="Low complexity" evidence="1">
    <location>
        <begin position="13"/>
        <end position="26"/>
    </location>
</feature>
<name>A0AAD5PC68_9FUNG</name>
<evidence type="ECO:0000313" key="2">
    <source>
        <dbReference type="EMBL" id="KAI9253419.1"/>
    </source>
</evidence>
<proteinExistence type="predicted"/>
<gene>
    <name evidence="2" type="ORF">BDA99DRAFT_170706</name>
</gene>
<comment type="caution">
    <text evidence="2">The sequence shown here is derived from an EMBL/GenBank/DDBJ whole genome shotgun (WGS) entry which is preliminary data.</text>
</comment>
<organism evidence="2 3">
    <name type="scientific">Phascolomyces articulosus</name>
    <dbReference type="NCBI Taxonomy" id="60185"/>
    <lineage>
        <taxon>Eukaryota</taxon>
        <taxon>Fungi</taxon>
        <taxon>Fungi incertae sedis</taxon>
        <taxon>Mucoromycota</taxon>
        <taxon>Mucoromycotina</taxon>
        <taxon>Mucoromycetes</taxon>
        <taxon>Mucorales</taxon>
        <taxon>Lichtheimiaceae</taxon>
        <taxon>Phascolomyces</taxon>
    </lineage>
</organism>
<evidence type="ECO:0000313" key="3">
    <source>
        <dbReference type="Proteomes" id="UP001209540"/>
    </source>
</evidence>
<accession>A0AAD5PC68</accession>
<protein>
    <submittedName>
        <fullName evidence="2">Uncharacterized protein</fullName>
    </submittedName>
</protein>
<dbReference type="EMBL" id="JAIXMP010000026">
    <property type="protein sequence ID" value="KAI9253419.1"/>
    <property type="molecule type" value="Genomic_DNA"/>
</dbReference>
<dbReference type="Proteomes" id="UP001209540">
    <property type="component" value="Unassembled WGS sequence"/>
</dbReference>
<reference evidence="2" key="1">
    <citation type="journal article" date="2022" name="IScience">
        <title>Evolution of zygomycete secretomes and the origins of terrestrial fungal ecologies.</title>
        <authorList>
            <person name="Chang Y."/>
            <person name="Wang Y."/>
            <person name="Mondo S."/>
            <person name="Ahrendt S."/>
            <person name="Andreopoulos W."/>
            <person name="Barry K."/>
            <person name="Beard J."/>
            <person name="Benny G.L."/>
            <person name="Blankenship S."/>
            <person name="Bonito G."/>
            <person name="Cuomo C."/>
            <person name="Desiro A."/>
            <person name="Gervers K.A."/>
            <person name="Hundley H."/>
            <person name="Kuo A."/>
            <person name="LaButti K."/>
            <person name="Lang B.F."/>
            <person name="Lipzen A."/>
            <person name="O'Donnell K."/>
            <person name="Pangilinan J."/>
            <person name="Reynolds N."/>
            <person name="Sandor L."/>
            <person name="Smith M.E."/>
            <person name="Tsang A."/>
            <person name="Grigoriev I.V."/>
            <person name="Stajich J.E."/>
            <person name="Spatafora J.W."/>
        </authorList>
    </citation>
    <scope>NUCLEOTIDE SEQUENCE</scope>
    <source>
        <strain evidence="2">RSA 2281</strain>
    </source>
</reference>